<evidence type="ECO:0008006" key="3">
    <source>
        <dbReference type="Google" id="ProtNLM"/>
    </source>
</evidence>
<dbReference type="EMBL" id="LAZR01010050">
    <property type="protein sequence ID" value="KKM69099.1"/>
    <property type="molecule type" value="Genomic_DNA"/>
</dbReference>
<evidence type="ECO:0000313" key="2">
    <source>
        <dbReference type="EMBL" id="KKM69099.1"/>
    </source>
</evidence>
<protein>
    <recommendedName>
        <fullName evidence="3">Right handed beta helix domain-containing protein</fullName>
    </recommendedName>
</protein>
<reference evidence="2" key="1">
    <citation type="journal article" date="2015" name="Nature">
        <title>Complex archaea that bridge the gap between prokaryotes and eukaryotes.</title>
        <authorList>
            <person name="Spang A."/>
            <person name="Saw J.H."/>
            <person name="Jorgensen S.L."/>
            <person name="Zaremba-Niedzwiedzka K."/>
            <person name="Martijn J."/>
            <person name="Lind A.E."/>
            <person name="van Eijk R."/>
            <person name="Schleper C."/>
            <person name="Guy L."/>
            <person name="Ettema T.J."/>
        </authorList>
    </citation>
    <scope>NUCLEOTIDE SEQUENCE</scope>
</reference>
<name>A0A0F9JGW9_9ZZZZ</name>
<gene>
    <name evidence="2" type="ORF">LCGC14_1454220</name>
</gene>
<comment type="caution">
    <text evidence="2">The sequence shown here is derived from an EMBL/GenBank/DDBJ whole genome shotgun (WGS) entry which is preliminary data.</text>
</comment>
<proteinExistence type="predicted"/>
<accession>A0A0F9JGW9</accession>
<evidence type="ECO:0000256" key="1">
    <source>
        <dbReference type="SAM" id="MobiDB-lite"/>
    </source>
</evidence>
<dbReference type="AlphaFoldDB" id="A0A0F9JGW9"/>
<dbReference type="SUPFAM" id="SSF51126">
    <property type="entry name" value="Pectin lyase-like"/>
    <property type="match status" value="1"/>
</dbReference>
<sequence length="331" mass="34653">MADSTSDIQASGGDYTTMQAWFDAKKSITGTHTALVADEYIDGQLVPNDGTTVATAFVIKPQTGAKHIGKSRNVATSGAALRHTDRVIFWFDANGANLTLEDMVVEQTAGSDQNVLGLDTGSVYTLTRSIFEKRGTATSRNIEIATAGITMVVQDCFIYGHTTFGIDARLSNNTIVHNTVIGGSFGILPEDNGTAANNISVNTSSEDYFDASAGTGNHGANIAEDLTAVTEWDDVGGGVNDAEFLETGDTPTKDYVAFVNKTAGSEDYHLVDLEHGTYNNVALAGGIASLGSGTDIDGEARDGTTPDIGADELSAPPAASIAVLRRRMEVA</sequence>
<dbReference type="InterPro" id="IPR011050">
    <property type="entry name" value="Pectin_lyase_fold/virulence"/>
</dbReference>
<feature type="region of interest" description="Disordered" evidence="1">
    <location>
        <begin position="294"/>
        <end position="313"/>
    </location>
</feature>
<organism evidence="2">
    <name type="scientific">marine sediment metagenome</name>
    <dbReference type="NCBI Taxonomy" id="412755"/>
    <lineage>
        <taxon>unclassified sequences</taxon>
        <taxon>metagenomes</taxon>
        <taxon>ecological metagenomes</taxon>
    </lineage>
</organism>